<comment type="caution">
    <text evidence="2">The sequence shown here is derived from an EMBL/GenBank/DDBJ whole genome shotgun (WGS) entry which is preliminary data.</text>
</comment>
<accession>A0ABQ1MIU1</accession>
<dbReference type="PROSITE" id="PS51257">
    <property type="entry name" value="PROKAR_LIPOPROTEIN"/>
    <property type="match status" value="1"/>
</dbReference>
<protein>
    <recommendedName>
        <fullName evidence="4">Lipoprotein</fullName>
    </recommendedName>
</protein>
<keyword evidence="1" id="KW-0732">Signal</keyword>
<evidence type="ECO:0000256" key="1">
    <source>
        <dbReference type="SAM" id="SignalP"/>
    </source>
</evidence>
<gene>
    <name evidence="2" type="ORF">GCM10007207_28510</name>
</gene>
<dbReference type="EMBL" id="BMCH01000010">
    <property type="protein sequence ID" value="GGC41496.1"/>
    <property type="molecule type" value="Genomic_DNA"/>
</dbReference>
<evidence type="ECO:0000313" key="2">
    <source>
        <dbReference type="EMBL" id="GGC41496.1"/>
    </source>
</evidence>
<evidence type="ECO:0008006" key="4">
    <source>
        <dbReference type="Google" id="ProtNLM"/>
    </source>
</evidence>
<dbReference type="RefSeq" id="WP_188427502.1">
    <property type="nucleotide sequence ID" value="NZ_BMCH01000010.1"/>
</dbReference>
<sequence>MSVFRYSRFAVASVLLGLASCSGGAPSKEEVKDFLIAQLVEQAVSFPSLSPEKKAELTTALKKKTEIQGLECTATKGFKDVWDCTINVVAGNDPSVLQFRFHRDQNGKLAGQQKAE</sequence>
<evidence type="ECO:0000313" key="3">
    <source>
        <dbReference type="Proteomes" id="UP000637769"/>
    </source>
</evidence>
<name>A0ABQ1MIU1_9PROT</name>
<keyword evidence="3" id="KW-1185">Reference proteome</keyword>
<feature type="signal peptide" evidence="1">
    <location>
        <begin position="1"/>
        <end position="27"/>
    </location>
</feature>
<dbReference type="Proteomes" id="UP000637769">
    <property type="component" value="Unassembled WGS sequence"/>
</dbReference>
<organism evidence="2 3">
    <name type="scientific">Asaia siamensis</name>
    <dbReference type="NCBI Taxonomy" id="110479"/>
    <lineage>
        <taxon>Bacteria</taxon>
        <taxon>Pseudomonadati</taxon>
        <taxon>Pseudomonadota</taxon>
        <taxon>Alphaproteobacteria</taxon>
        <taxon>Acetobacterales</taxon>
        <taxon>Acetobacteraceae</taxon>
        <taxon>Asaia</taxon>
    </lineage>
</organism>
<feature type="chain" id="PRO_5045513615" description="Lipoprotein" evidence="1">
    <location>
        <begin position="28"/>
        <end position="116"/>
    </location>
</feature>
<proteinExistence type="predicted"/>
<reference evidence="3" key="1">
    <citation type="journal article" date="2019" name="Int. J. Syst. Evol. Microbiol.">
        <title>The Global Catalogue of Microorganisms (GCM) 10K type strain sequencing project: providing services to taxonomists for standard genome sequencing and annotation.</title>
        <authorList>
            <consortium name="The Broad Institute Genomics Platform"/>
            <consortium name="The Broad Institute Genome Sequencing Center for Infectious Disease"/>
            <person name="Wu L."/>
            <person name="Ma J."/>
        </authorList>
    </citation>
    <scope>NUCLEOTIDE SEQUENCE [LARGE SCALE GENOMIC DNA]</scope>
    <source>
        <strain evidence="3">CCM 7132</strain>
    </source>
</reference>